<keyword evidence="11 14" id="KW-0255">Endonuclease</keyword>
<comment type="subcellular location">
    <subcellularLocation>
        <location evidence="4 14">Cytoplasm</location>
    </subcellularLocation>
</comment>
<dbReference type="EC" id="3.1.26.4" evidence="6 14"/>
<evidence type="ECO:0000256" key="2">
    <source>
        <dbReference type="ARBA" id="ARBA00001946"/>
    </source>
</evidence>
<dbReference type="AlphaFoldDB" id="A0A134ABR7"/>
<dbReference type="GO" id="GO:0032299">
    <property type="term" value="C:ribonuclease H2 complex"/>
    <property type="evidence" value="ECO:0007669"/>
    <property type="project" value="TreeGrafter"/>
</dbReference>
<evidence type="ECO:0000256" key="14">
    <source>
        <dbReference type="HAMAP-Rule" id="MF_00052"/>
    </source>
</evidence>
<comment type="cofactor">
    <cofactor evidence="2">
        <name>Mg(2+)</name>
        <dbReference type="ChEBI" id="CHEBI:18420"/>
    </cofactor>
</comment>
<dbReference type="STRING" id="755172.HMPREF1863_01660"/>
<reference evidence="19" key="1">
    <citation type="submission" date="2016-01" db="EMBL/GenBank/DDBJ databases">
        <authorList>
            <person name="Mitreva M."/>
            <person name="Pepin K.H."/>
            <person name="Mihindukulasuriya K.A."/>
            <person name="Fulton R."/>
            <person name="Fronick C."/>
            <person name="O'Laughlin M."/>
            <person name="Miner T."/>
            <person name="Herter B."/>
            <person name="Rosa B.A."/>
            <person name="Cordes M."/>
            <person name="Tomlinson C."/>
            <person name="Wollam A."/>
            <person name="Palsikar V.B."/>
            <person name="Mardis E.R."/>
            <person name="Wilson R.K."/>
        </authorList>
    </citation>
    <scope>NUCLEOTIDE SEQUENCE [LARGE SCALE GENOMIC DNA]</scope>
    <source>
        <strain evidence="19">DNF00729</strain>
    </source>
</reference>
<evidence type="ECO:0000256" key="10">
    <source>
        <dbReference type="ARBA" id="ARBA00022723"/>
    </source>
</evidence>
<keyword evidence="12 14" id="KW-0378">Hydrolase</keyword>
<dbReference type="SUPFAM" id="SSF53098">
    <property type="entry name" value="Ribonuclease H-like"/>
    <property type="match status" value="1"/>
</dbReference>
<comment type="caution">
    <text evidence="18">The sequence shown here is derived from an EMBL/GenBank/DDBJ whole genome shotgun (WGS) entry which is preliminary data.</text>
</comment>
<evidence type="ECO:0000256" key="6">
    <source>
        <dbReference type="ARBA" id="ARBA00012180"/>
    </source>
</evidence>
<feature type="binding site" evidence="14 15">
    <location>
        <position position="23"/>
    </location>
    <ligand>
        <name>a divalent metal cation</name>
        <dbReference type="ChEBI" id="CHEBI:60240"/>
    </ligand>
</feature>
<evidence type="ECO:0000256" key="9">
    <source>
        <dbReference type="ARBA" id="ARBA00022722"/>
    </source>
</evidence>
<dbReference type="Gene3D" id="3.30.420.10">
    <property type="entry name" value="Ribonuclease H-like superfamily/Ribonuclease H"/>
    <property type="match status" value="1"/>
</dbReference>
<dbReference type="PROSITE" id="PS51975">
    <property type="entry name" value="RNASE_H_2"/>
    <property type="match status" value="1"/>
</dbReference>
<sequence>MTDTHFDLEALKGQYDYIAGIDEVGRGCLFGDVVAACVIMPLDHMIEGITDSKKLSPKKRALYEDAILSEAVAYGYGRETPEVIDRINIKQATRLAMKSAAKEVLDQGFRDKSILFLIDAETIDLDIPQQGVIHGDDISYTIACASILAKEYRDRLCLQWEEAYPGYGIAGHKGYGTKKHREAILELGPSPMHRRSFLTKILAHREG</sequence>
<dbReference type="GO" id="GO:0004523">
    <property type="term" value="F:RNA-DNA hybrid ribonuclease activity"/>
    <property type="evidence" value="ECO:0007669"/>
    <property type="project" value="UniProtKB-UniRule"/>
</dbReference>
<evidence type="ECO:0000256" key="13">
    <source>
        <dbReference type="ARBA" id="ARBA00023211"/>
    </source>
</evidence>
<keyword evidence="19" id="KW-1185">Reference proteome</keyword>
<dbReference type="InterPro" id="IPR022898">
    <property type="entry name" value="RNase_HII"/>
</dbReference>
<evidence type="ECO:0000313" key="18">
    <source>
        <dbReference type="EMBL" id="KXB65152.1"/>
    </source>
</evidence>
<evidence type="ECO:0000256" key="8">
    <source>
        <dbReference type="ARBA" id="ARBA00022490"/>
    </source>
</evidence>
<dbReference type="InterPro" id="IPR012337">
    <property type="entry name" value="RNaseH-like_sf"/>
</dbReference>
<comment type="function">
    <text evidence="3 14 16">Endonuclease that specifically degrades the RNA of RNA-DNA hybrids.</text>
</comment>
<dbReference type="Pfam" id="PF01351">
    <property type="entry name" value="RNase_HII"/>
    <property type="match status" value="1"/>
</dbReference>
<dbReference type="GO" id="GO:0005737">
    <property type="term" value="C:cytoplasm"/>
    <property type="evidence" value="ECO:0007669"/>
    <property type="project" value="UniProtKB-SubCell"/>
</dbReference>
<dbReference type="Proteomes" id="UP000070442">
    <property type="component" value="Unassembled WGS sequence"/>
</dbReference>
<evidence type="ECO:0000256" key="5">
    <source>
        <dbReference type="ARBA" id="ARBA00007383"/>
    </source>
</evidence>
<evidence type="ECO:0000256" key="3">
    <source>
        <dbReference type="ARBA" id="ARBA00004065"/>
    </source>
</evidence>
<evidence type="ECO:0000256" key="4">
    <source>
        <dbReference type="ARBA" id="ARBA00004496"/>
    </source>
</evidence>
<evidence type="ECO:0000256" key="15">
    <source>
        <dbReference type="PROSITE-ProRule" id="PRU01319"/>
    </source>
</evidence>
<dbReference type="PANTHER" id="PTHR10954">
    <property type="entry name" value="RIBONUCLEASE H2 SUBUNIT A"/>
    <property type="match status" value="1"/>
</dbReference>
<dbReference type="CDD" id="cd07182">
    <property type="entry name" value="RNase_HII_bacteria_HII_like"/>
    <property type="match status" value="1"/>
</dbReference>
<dbReference type="InterPro" id="IPR001352">
    <property type="entry name" value="RNase_HII/HIII"/>
</dbReference>
<comment type="similarity">
    <text evidence="5 14 16">Belongs to the RNase HII family.</text>
</comment>
<name>A0A134ABR7_9FIRM</name>
<organism evidence="18 19">
    <name type="scientific">Aedoeadaptatus coxii</name>
    <dbReference type="NCBI Taxonomy" id="755172"/>
    <lineage>
        <taxon>Bacteria</taxon>
        <taxon>Bacillati</taxon>
        <taxon>Bacillota</taxon>
        <taxon>Tissierellia</taxon>
        <taxon>Tissierellales</taxon>
        <taxon>Peptoniphilaceae</taxon>
        <taxon>Aedoeadaptatus</taxon>
    </lineage>
</organism>
<comment type="catalytic activity">
    <reaction evidence="1 14 15 16">
        <text>Endonucleolytic cleavage to 5'-phosphomonoester.</text>
        <dbReference type="EC" id="3.1.26.4"/>
    </reaction>
</comment>
<dbReference type="GO" id="GO:0043137">
    <property type="term" value="P:DNA replication, removal of RNA primer"/>
    <property type="evidence" value="ECO:0007669"/>
    <property type="project" value="TreeGrafter"/>
</dbReference>
<dbReference type="GO" id="GO:0003723">
    <property type="term" value="F:RNA binding"/>
    <property type="evidence" value="ECO:0007669"/>
    <property type="project" value="UniProtKB-UniRule"/>
</dbReference>
<evidence type="ECO:0000259" key="17">
    <source>
        <dbReference type="PROSITE" id="PS51975"/>
    </source>
</evidence>
<evidence type="ECO:0000256" key="11">
    <source>
        <dbReference type="ARBA" id="ARBA00022759"/>
    </source>
</evidence>
<dbReference type="InterPro" id="IPR036397">
    <property type="entry name" value="RNaseH_sf"/>
</dbReference>
<evidence type="ECO:0000256" key="16">
    <source>
        <dbReference type="RuleBase" id="RU003515"/>
    </source>
</evidence>
<evidence type="ECO:0000256" key="7">
    <source>
        <dbReference type="ARBA" id="ARBA00019179"/>
    </source>
</evidence>
<dbReference type="RefSeq" id="WP_068369570.1">
    <property type="nucleotide sequence ID" value="NZ_KQ960182.1"/>
</dbReference>
<feature type="binding site" evidence="14 15">
    <location>
        <position position="119"/>
    </location>
    <ligand>
        <name>a divalent metal cation</name>
        <dbReference type="ChEBI" id="CHEBI:60240"/>
    </ligand>
</feature>
<dbReference type="NCBIfam" id="NF000595">
    <property type="entry name" value="PRK00015.1-3"/>
    <property type="match status" value="1"/>
</dbReference>
<proteinExistence type="inferred from homology"/>
<dbReference type="GO" id="GO:0030145">
    <property type="term" value="F:manganese ion binding"/>
    <property type="evidence" value="ECO:0007669"/>
    <property type="project" value="UniProtKB-UniRule"/>
</dbReference>
<dbReference type="EMBL" id="LSDG01000045">
    <property type="protein sequence ID" value="KXB65152.1"/>
    <property type="molecule type" value="Genomic_DNA"/>
</dbReference>
<keyword evidence="13 14" id="KW-0464">Manganese</keyword>
<evidence type="ECO:0000256" key="1">
    <source>
        <dbReference type="ARBA" id="ARBA00000077"/>
    </source>
</evidence>
<gene>
    <name evidence="14" type="primary">rnhB</name>
    <name evidence="18" type="ORF">HMPREF1863_01660</name>
</gene>
<dbReference type="GO" id="GO:0006298">
    <property type="term" value="P:mismatch repair"/>
    <property type="evidence" value="ECO:0007669"/>
    <property type="project" value="TreeGrafter"/>
</dbReference>
<dbReference type="OrthoDB" id="9803420at2"/>
<dbReference type="HAMAP" id="MF_00052_B">
    <property type="entry name" value="RNase_HII_B"/>
    <property type="match status" value="1"/>
</dbReference>
<evidence type="ECO:0000256" key="12">
    <source>
        <dbReference type="ARBA" id="ARBA00022801"/>
    </source>
</evidence>
<keyword evidence="9 14" id="KW-0540">Nuclease</keyword>
<protein>
    <recommendedName>
        <fullName evidence="7 14">Ribonuclease HII</fullName>
        <shortName evidence="14">RNase HII</shortName>
        <ecNumber evidence="6 14">3.1.26.4</ecNumber>
    </recommendedName>
</protein>
<comment type="cofactor">
    <cofactor evidence="14 15">
        <name>Mn(2+)</name>
        <dbReference type="ChEBI" id="CHEBI:29035"/>
    </cofactor>
    <cofactor evidence="14 15">
        <name>Mg(2+)</name>
        <dbReference type="ChEBI" id="CHEBI:18420"/>
    </cofactor>
    <text evidence="14 15">Manganese or magnesium. Binds 1 divalent metal ion per monomer in the absence of substrate. May bind a second metal ion after substrate binding.</text>
</comment>
<dbReference type="PANTHER" id="PTHR10954:SF18">
    <property type="entry name" value="RIBONUCLEASE HII"/>
    <property type="match status" value="1"/>
</dbReference>
<dbReference type="InterPro" id="IPR024567">
    <property type="entry name" value="RNase_HII/HIII_dom"/>
</dbReference>
<feature type="domain" description="RNase H type-2" evidence="17">
    <location>
        <begin position="16"/>
        <end position="207"/>
    </location>
</feature>
<accession>A0A134ABR7</accession>
<keyword evidence="8 14" id="KW-0963">Cytoplasm</keyword>
<dbReference type="PATRIC" id="fig|755172.3.peg.1622"/>
<keyword evidence="10 14" id="KW-0479">Metal-binding</keyword>
<feature type="binding site" evidence="14 15">
    <location>
        <position position="22"/>
    </location>
    <ligand>
        <name>a divalent metal cation</name>
        <dbReference type="ChEBI" id="CHEBI:60240"/>
    </ligand>
</feature>
<evidence type="ECO:0000313" key="19">
    <source>
        <dbReference type="Proteomes" id="UP000070442"/>
    </source>
</evidence>